<evidence type="ECO:0000313" key="2">
    <source>
        <dbReference type="Proteomes" id="UP001055072"/>
    </source>
</evidence>
<dbReference type="Proteomes" id="UP001055072">
    <property type="component" value="Unassembled WGS sequence"/>
</dbReference>
<name>A0ACB8TME0_9APHY</name>
<sequence length="179" mass="20023">MTTAMDSTTPQCYKLSHEKENPFGGRYLDWSLDDSKVTHSYCYHNEDSLLTDSTPEVVCKRLSAGPPARHAHASGSLRLGGLKFNNKYSEGDRQQDALRDNSNIEDCDIARGVVPCFTVNSNAEDHPRVLIFKLDVPKVKNGIHSKIDPSKGEGREEHIEREPYLLTELVASRSTVPPR</sequence>
<comment type="caution">
    <text evidence="1">The sequence shown here is derived from an EMBL/GenBank/DDBJ whole genome shotgun (WGS) entry which is preliminary data.</text>
</comment>
<evidence type="ECO:0000313" key="1">
    <source>
        <dbReference type="EMBL" id="KAI0083159.1"/>
    </source>
</evidence>
<protein>
    <submittedName>
        <fullName evidence="1">Uncharacterized protein</fullName>
    </submittedName>
</protein>
<dbReference type="EMBL" id="MU274986">
    <property type="protein sequence ID" value="KAI0083159.1"/>
    <property type="molecule type" value="Genomic_DNA"/>
</dbReference>
<organism evidence="1 2">
    <name type="scientific">Irpex rosettiformis</name>
    <dbReference type="NCBI Taxonomy" id="378272"/>
    <lineage>
        <taxon>Eukaryota</taxon>
        <taxon>Fungi</taxon>
        <taxon>Dikarya</taxon>
        <taxon>Basidiomycota</taxon>
        <taxon>Agaricomycotina</taxon>
        <taxon>Agaricomycetes</taxon>
        <taxon>Polyporales</taxon>
        <taxon>Irpicaceae</taxon>
        <taxon>Irpex</taxon>
    </lineage>
</organism>
<reference evidence="1" key="1">
    <citation type="journal article" date="2021" name="Environ. Microbiol.">
        <title>Gene family expansions and transcriptome signatures uncover fungal adaptations to wood decay.</title>
        <authorList>
            <person name="Hage H."/>
            <person name="Miyauchi S."/>
            <person name="Viragh M."/>
            <person name="Drula E."/>
            <person name="Min B."/>
            <person name="Chaduli D."/>
            <person name="Navarro D."/>
            <person name="Favel A."/>
            <person name="Norest M."/>
            <person name="Lesage-Meessen L."/>
            <person name="Balint B."/>
            <person name="Merenyi Z."/>
            <person name="de Eugenio L."/>
            <person name="Morin E."/>
            <person name="Martinez A.T."/>
            <person name="Baldrian P."/>
            <person name="Stursova M."/>
            <person name="Martinez M.J."/>
            <person name="Novotny C."/>
            <person name="Magnuson J.K."/>
            <person name="Spatafora J.W."/>
            <person name="Maurice S."/>
            <person name="Pangilinan J."/>
            <person name="Andreopoulos W."/>
            <person name="LaButti K."/>
            <person name="Hundley H."/>
            <person name="Na H."/>
            <person name="Kuo A."/>
            <person name="Barry K."/>
            <person name="Lipzen A."/>
            <person name="Henrissat B."/>
            <person name="Riley R."/>
            <person name="Ahrendt S."/>
            <person name="Nagy L.G."/>
            <person name="Grigoriev I.V."/>
            <person name="Martin F."/>
            <person name="Rosso M.N."/>
        </authorList>
    </citation>
    <scope>NUCLEOTIDE SEQUENCE</scope>
    <source>
        <strain evidence="1">CBS 384.51</strain>
    </source>
</reference>
<gene>
    <name evidence="1" type="ORF">BDY19DRAFT_910800</name>
</gene>
<proteinExistence type="predicted"/>
<accession>A0ACB8TME0</accession>
<keyword evidence="2" id="KW-1185">Reference proteome</keyword>